<dbReference type="InterPro" id="IPR050425">
    <property type="entry name" value="NAD(P)_dehydrat-like"/>
</dbReference>
<dbReference type="InterPro" id="IPR036291">
    <property type="entry name" value="NAD(P)-bd_dom_sf"/>
</dbReference>
<dbReference type="SUPFAM" id="SSF51735">
    <property type="entry name" value="NAD(P)-binding Rossmann-fold domains"/>
    <property type="match status" value="1"/>
</dbReference>
<evidence type="ECO:0000313" key="4">
    <source>
        <dbReference type="EMBL" id="MBW7454759.1"/>
    </source>
</evidence>
<dbReference type="InterPro" id="IPR001509">
    <property type="entry name" value="Epimerase_deHydtase"/>
</dbReference>
<proteinExistence type="inferred from homology"/>
<accession>A0ABS7C1I9</accession>
<evidence type="ECO:0000256" key="2">
    <source>
        <dbReference type="ARBA" id="ARBA00023445"/>
    </source>
</evidence>
<sequence>MNMQKGDLCLVTGISGYLASWIGHYLIEEGYRVRGTVRSLNNREQLEKMSELLPGIEFVEADLRKENGWDQAVDGVKWVFHVASPQAVKTETDRIGGATKGTEFLMNAALGSDTVKKVVITSSEAAVAYGHPSSKTTFNEDDWTDANGPGDYFRSKTRAERIAWDIARDQTRNPKQVALSTINPSMILGPSLVPWARFSSETVKNIAEGKMPMIPDMTVYYVDVRDCARMHIAIMNDPKTNGHRHLSMAARGKYFDLAELIRDNYSQLGYKVTSRVAPHFLLWIMKFFSADVASIYSKLRVNTVMKTKYPNVYKYKHTHLLQMVRDTMDNLIASGIIEPRGHISIHIE</sequence>
<dbReference type="Gene3D" id="3.40.50.720">
    <property type="entry name" value="NAD(P)-binding Rossmann-like Domain"/>
    <property type="match status" value="1"/>
</dbReference>
<dbReference type="Pfam" id="PF01370">
    <property type="entry name" value="Epimerase"/>
    <property type="match status" value="1"/>
</dbReference>
<dbReference type="PANTHER" id="PTHR10366:SF564">
    <property type="entry name" value="STEROL-4-ALPHA-CARBOXYLATE 3-DEHYDROGENASE, DECARBOXYLATING"/>
    <property type="match status" value="1"/>
</dbReference>
<dbReference type="RefSeq" id="WP_210037452.1">
    <property type="nucleotide sequence ID" value="NZ_JBHLVU010000004.1"/>
</dbReference>
<keyword evidence="1" id="KW-0560">Oxidoreductase</keyword>
<evidence type="ECO:0000256" key="1">
    <source>
        <dbReference type="ARBA" id="ARBA00023002"/>
    </source>
</evidence>
<keyword evidence="5" id="KW-1185">Reference proteome</keyword>
<feature type="domain" description="NAD-dependent epimerase/dehydratase" evidence="3">
    <location>
        <begin position="10"/>
        <end position="243"/>
    </location>
</feature>
<protein>
    <submittedName>
        <fullName evidence="4">NAD-dependent epimerase/dehydratase family protein</fullName>
    </submittedName>
</protein>
<dbReference type="PANTHER" id="PTHR10366">
    <property type="entry name" value="NAD DEPENDENT EPIMERASE/DEHYDRATASE"/>
    <property type="match status" value="1"/>
</dbReference>
<comment type="similarity">
    <text evidence="2">Belongs to the NAD(P)-dependent epimerase/dehydratase family. Dihydroflavonol-4-reductase subfamily.</text>
</comment>
<name>A0ABS7C1I9_9BACL</name>
<evidence type="ECO:0000313" key="5">
    <source>
        <dbReference type="Proteomes" id="UP001519887"/>
    </source>
</evidence>
<comment type="caution">
    <text evidence="4">The sequence shown here is derived from an EMBL/GenBank/DDBJ whole genome shotgun (WGS) entry which is preliminary data.</text>
</comment>
<evidence type="ECO:0000259" key="3">
    <source>
        <dbReference type="Pfam" id="PF01370"/>
    </source>
</evidence>
<dbReference type="EMBL" id="JAHZIK010000246">
    <property type="protein sequence ID" value="MBW7454759.1"/>
    <property type="molecule type" value="Genomic_DNA"/>
</dbReference>
<dbReference type="Proteomes" id="UP001519887">
    <property type="component" value="Unassembled WGS sequence"/>
</dbReference>
<gene>
    <name evidence="4" type="ORF">K0U00_12020</name>
</gene>
<organism evidence="4 5">
    <name type="scientific">Paenibacillus sepulcri</name>
    <dbReference type="NCBI Taxonomy" id="359917"/>
    <lineage>
        <taxon>Bacteria</taxon>
        <taxon>Bacillati</taxon>
        <taxon>Bacillota</taxon>
        <taxon>Bacilli</taxon>
        <taxon>Bacillales</taxon>
        <taxon>Paenibacillaceae</taxon>
        <taxon>Paenibacillus</taxon>
    </lineage>
</organism>
<reference evidence="4 5" key="1">
    <citation type="submission" date="2021-07" db="EMBL/GenBank/DDBJ databases">
        <title>Paenibacillus radiodurans sp. nov., isolated from the southeastern edge of Tengger Desert.</title>
        <authorList>
            <person name="Zhang G."/>
        </authorList>
    </citation>
    <scope>NUCLEOTIDE SEQUENCE [LARGE SCALE GENOMIC DNA]</scope>
    <source>
        <strain evidence="4 5">CCM 7311</strain>
    </source>
</reference>